<feature type="domain" description="DUF5689" evidence="2">
    <location>
        <begin position="69"/>
        <end position="277"/>
    </location>
</feature>
<protein>
    <recommendedName>
        <fullName evidence="2">DUF5689 domain-containing protein</fullName>
    </recommendedName>
</protein>
<sequence length="475" mass="52279">MNIMNVKKRVTVLLVTILITSCVQNDDFDIPVLAIEESVIPESGIIGIGAVLGSLAQEQLKDDAEAIITFDTPDQFVQGYVISSDRAGNFFKELIIQNAKENPTAGIRIAIDVNPMFTSYEFGRKVYIKLAGLSLGISNGVPTLGVLDGKVIGQIPSFSQNEYIIRSSEITTITPLELGIEDFSNNKLSMFIKINDVQFNKDAVLGTTTHTFAAEPTDQYDGERILESCTLGYSCILSTSTFSDFKGVLLPEKQGSIEGILTKNFFGDAFNIVINDPTALVFDNPERFDFSCGTADIAGTTVLFSDDFETQTNRKPITGNGWTIFTQEGTETWEAYTSDGTNPSQGISARVSSYGSEDERTIAWLVTPSINLDQQEGETLHFETSNSFADLSNLDIVFSKNWDGNPTTIANARWITLSEGYIIQNSDDFDEWYSSGIIDLSCETGVVYIAFRYTGSDTEDFDGTYELDNISIDYN</sequence>
<evidence type="ECO:0000256" key="1">
    <source>
        <dbReference type="SAM" id="SignalP"/>
    </source>
</evidence>
<evidence type="ECO:0000313" key="3">
    <source>
        <dbReference type="EMBL" id="GAA4109368.1"/>
    </source>
</evidence>
<keyword evidence="4" id="KW-1185">Reference proteome</keyword>
<feature type="chain" id="PRO_5045869379" description="DUF5689 domain-containing protein" evidence="1">
    <location>
        <begin position="26"/>
        <end position="475"/>
    </location>
</feature>
<dbReference type="NCBIfam" id="NF038128">
    <property type="entry name" value="choice_anch_J"/>
    <property type="match status" value="1"/>
</dbReference>
<keyword evidence="1" id="KW-0732">Signal</keyword>
<dbReference type="PROSITE" id="PS51257">
    <property type="entry name" value="PROKAR_LIPOPROTEIN"/>
    <property type="match status" value="1"/>
</dbReference>
<dbReference type="InterPro" id="IPR043744">
    <property type="entry name" value="DUF5689"/>
</dbReference>
<name>A0ABP7XBP7_9FLAO</name>
<evidence type="ECO:0000259" key="2">
    <source>
        <dbReference type="Pfam" id="PF18942"/>
    </source>
</evidence>
<evidence type="ECO:0000313" key="4">
    <source>
        <dbReference type="Proteomes" id="UP001500459"/>
    </source>
</evidence>
<dbReference type="Proteomes" id="UP001500459">
    <property type="component" value="Unassembled WGS sequence"/>
</dbReference>
<dbReference type="EMBL" id="BAABCW010000002">
    <property type="protein sequence ID" value="GAA4109368.1"/>
    <property type="molecule type" value="Genomic_DNA"/>
</dbReference>
<accession>A0ABP7XBP7</accession>
<proteinExistence type="predicted"/>
<dbReference type="RefSeq" id="WP_344924623.1">
    <property type="nucleotide sequence ID" value="NZ_BAABCW010000002.1"/>
</dbReference>
<organism evidence="3 4">
    <name type="scientific">Aquimarina addita</name>
    <dbReference type="NCBI Taxonomy" id="870485"/>
    <lineage>
        <taxon>Bacteria</taxon>
        <taxon>Pseudomonadati</taxon>
        <taxon>Bacteroidota</taxon>
        <taxon>Flavobacteriia</taxon>
        <taxon>Flavobacteriales</taxon>
        <taxon>Flavobacteriaceae</taxon>
        <taxon>Aquimarina</taxon>
    </lineage>
</organism>
<comment type="caution">
    <text evidence="3">The sequence shown here is derived from an EMBL/GenBank/DDBJ whole genome shotgun (WGS) entry which is preliminary data.</text>
</comment>
<gene>
    <name evidence="3" type="ORF">GCM10022393_05920</name>
</gene>
<dbReference type="Pfam" id="PF18942">
    <property type="entry name" value="DUF5689"/>
    <property type="match status" value="1"/>
</dbReference>
<reference evidence="4" key="1">
    <citation type="journal article" date="2019" name="Int. J. Syst. Evol. Microbiol.">
        <title>The Global Catalogue of Microorganisms (GCM) 10K type strain sequencing project: providing services to taxonomists for standard genome sequencing and annotation.</title>
        <authorList>
            <consortium name="The Broad Institute Genomics Platform"/>
            <consortium name="The Broad Institute Genome Sequencing Center for Infectious Disease"/>
            <person name="Wu L."/>
            <person name="Ma J."/>
        </authorList>
    </citation>
    <scope>NUCLEOTIDE SEQUENCE [LARGE SCALE GENOMIC DNA]</scope>
    <source>
        <strain evidence="4">JCM 17106</strain>
    </source>
</reference>
<feature type="signal peptide" evidence="1">
    <location>
        <begin position="1"/>
        <end position="25"/>
    </location>
</feature>